<evidence type="ECO:0000256" key="1">
    <source>
        <dbReference type="SAM" id="MobiDB-lite"/>
    </source>
</evidence>
<proteinExistence type="predicted"/>
<organism evidence="2 3">
    <name type="scientific">Seminavis robusta</name>
    <dbReference type="NCBI Taxonomy" id="568900"/>
    <lineage>
        <taxon>Eukaryota</taxon>
        <taxon>Sar</taxon>
        <taxon>Stramenopiles</taxon>
        <taxon>Ochrophyta</taxon>
        <taxon>Bacillariophyta</taxon>
        <taxon>Bacillariophyceae</taxon>
        <taxon>Bacillariophycidae</taxon>
        <taxon>Naviculales</taxon>
        <taxon>Naviculaceae</taxon>
        <taxon>Seminavis</taxon>
    </lineage>
</organism>
<accession>A0A9N8DUJ6</accession>
<sequence length="400" mass="44246">MKSPLQLNSPRRGSSMKALDKEVPFSLFEQTDGGIQDDSSFPSNEKTITCSRDEKQEHVLDGLTQVKNDERVVNVTFDDLVMSNHQCLFPLVKALAATSGRAWESFRFVDVVDMASFPTWQDLRDEMVHDYEETAHDLGGSSDFINVLTWQANVKIPRGTAMTDIVEFLQSVKEDDEVYHVGFGGALGDILDILIPEVLCKLINRQTLTLNEDFVVEVASGWLWEEADWLELVYDCVRNLSELSTPRTASEHNGKHASGEESTVSIRSYSGTMDDPTIKAGFNRSINFNDSKSLAGNLSFKSIATSCAGYASFYDDSFFGTSIDNLGFEDSFNGSKATLSPQLSPRRSPKKRLHKLSPRTSRAALAGIYDISQHDFDSTCSVNDSTTAQASEAPKMPKAA</sequence>
<comment type="caution">
    <text evidence="2">The sequence shown here is derived from an EMBL/GenBank/DDBJ whole genome shotgun (WGS) entry which is preliminary data.</text>
</comment>
<name>A0A9N8DUJ6_9STRA</name>
<dbReference type="AlphaFoldDB" id="A0A9N8DUJ6"/>
<dbReference type="EMBL" id="CAICTM010000258">
    <property type="protein sequence ID" value="CAB9506224.1"/>
    <property type="molecule type" value="Genomic_DNA"/>
</dbReference>
<dbReference type="Proteomes" id="UP001153069">
    <property type="component" value="Unassembled WGS sequence"/>
</dbReference>
<reference evidence="2" key="1">
    <citation type="submission" date="2020-06" db="EMBL/GenBank/DDBJ databases">
        <authorList>
            <consortium name="Plant Systems Biology data submission"/>
        </authorList>
    </citation>
    <scope>NUCLEOTIDE SEQUENCE</scope>
    <source>
        <strain evidence="2">D6</strain>
    </source>
</reference>
<evidence type="ECO:0000313" key="2">
    <source>
        <dbReference type="EMBL" id="CAB9506224.1"/>
    </source>
</evidence>
<protein>
    <submittedName>
        <fullName evidence="2">Uncharacterized protein</fullName>
    </submittedName>
</protein>
<evidence type="ECO:0000313" key="3">
    <source>
        <dbReference type="Proteomes" id="UP001153069"/>
    </source>
</evidence>
<feature type="region of interest" description="Disordered" evidence="1">
    <location>
        <begin position="337"/>
        <end position="357"/>
    </location>
</feature>
<feature type="compositionally biased region" description="Basic residues" evidence="1">
    <location>
        <begin position="347"/>
        <end position="357"/>
    </location>
</feature>
<keyword evidence="3" id="KW-1185">Reference proteome</keyword>
<gene>
    <name evidence="2" type="ORF">SEMRO_259_G101250.2</name>
</gene>